<evidence type="ECO:0000313" key="1">
    <source>
        <dbReference type="EMBL" id="GAA0499577.1"/>
    </source>
</evidence>
<reference evidence="1 2" key="1">
    <citation type="journal article" date="2019" name="Int. J. Syst. Evol. Microbiol.">
        <title>The Global Catalogue of Microorganisms (GCM) 10K type strain sequencing project: providing services to taxonomists for standard genome sequencing and annotation.</title>
        <authorList>
            <consortium name="The Broad Institute Genomics Platform"/>
            <consortium name="The Broad Institute Genome Sequencing Center for Infectious Disease"/>
            <person name="Wu L."/>
            <person name="Ma J."/>
        </authorList>
    </citation>
    <scope>NUCLEOTIDE SEQUENCE [LARGE SCALE GENOMIC DNA]</scope>
    <source>
        <strain evidence="1 2">JCM 14330</strain>
    </source>
</reference>
<evidence type="ECO:0000313" key="2">
    <source>
        <dbReference type="Proteomes" id="UP001501706"/>
    </source>
</evidence>
<comment type="caution">
    <text evidence="1">The sequence shown here is derived from an EMBL/GenBank/DDBJ whole genome shotgun (WGS) entry which is preliminary data.</text>
</comment>
<sequence length="73" mass="7510">MAALTFSSVAGETCCGVLMARDTVIIETPAAWATSRTVTRARSAGWSETEAGLRTEADIGGVAAVRVGHETKG</sequence>
<keyword evidence="2" id="KW-1185">Reference proteome</keyword>
<dbReference type="EMBL" id="BAAAEN010000004">
    <property type="protein sequence ID" value="GAA0499577.1"/>
    <property type="molecule type" value="Genomic_DNA"/>
</dbReference>
<gene>
    <name evidence="1" type="ORF">GCM10009097_15020</name>
</gene>
<dbReference type="Proteomes" id="UP001501706">
    <property type="component" value="Unassembled WGS sequence"/>
</dbReference>
<name>A0ABN1BK15_9BURK</name>
<accession>A0ABN1BK15</accession>
<proteinExistence type="predicted"/>
<protein>
    <submittedName>
        <fullName evidence="1">Uncharacterized protein</fullName>
    </submittedName>
</protein>
<organism evidence="1 2">
    <name type="scientific">Pigmentiphaga daeguensis</name>
    <dbReference type="NCBI Taxonomy" id="414049"/>
    <lineage>
        <taxon>Bacteria</taxon>
        <taxon>Pseudomonadati</taxon>
        <taxon>Pseudomonadota</taxon>
        <taxon>Betaproteobacteria</taxon>
        <taxon>Burkholderiales</taxon>
        <taxon>Alcaligenaceae</taxon>
        <taxon>Pigmentiphaga</taxon>
    </lineage>
</organism>